<reference evidence="3 4" key="1">
    <citation type="submission" date="2020-11" db="EMBL/GenBank/DDBJ databases">
        <title>Kefir isolates.</title>
        <authorList>
            <person name="Marcisauskas S."/>
            <person name="Kim Y."/>
            <person name="Blasche S."/>
        </authorList>
    </citation>
    <scope>NUCLEOTIDE SEQUENCE [LARGE SCALE GENOMIC DNA]</scope>
    <source>
        <strain evidence="3 4">OG2</strain>
    </source>
</reference>
<protein>
    <recommendedName>
        <fullName evidence="2">CNH domain-containing protein</fullName>
    </recommendedName>
</protein>
<dbReference type="OrthoDB" id="5325112at2759"/>
<dbReference type="PANTHER" id="PTHR12894:SF28">
    <property type="entry name" value="VACUOLAR PROTEIN SORTING-ASSOCIATED PROTEIN 3"/>
    <property type="match status" value="1"/>
</dbReference>
<organism evidence="3 4">
    <name type="scientific">Maudiozyma exigua</name>
    <name type="common">Yeast</name>
    <name type="synonym">Kazachstania exigua</name>
    <dbReference type="NCBI Taxonomy" id="34358"/>
    <lineage>
        <taxon>Eukaryota</taxon>
        <taxon>Fungi</taxon>
        <taxon>Dikarya</taxon>
        <taxon>Ascomycota</taxon>
        <taxon>Saccharomycotina</taxon>
        <taxon>Saccharomycetes</taxon>
        <taxon>Saccharomycetales</taxon>
        <taxon>Saccharomycetaceae</taxon>
        <taxon>Maudiozyma</taxon>
    </lineage>
</organism>
<gene>
    <name evidence="3" type="ORF">C6P45_002919</name>
</gene>
<dbReference type="Proteomes" id="UP000750334">
    <property type="component" value="Unassembled WGS sequence"/>
</dbReference>
<dbReference type="PROSITE" id="PS50219">
    <property type="entry name" value="CNH"/>
    <property type="match status" value="1"/>
</dbReference>
<dbReference type="EMBL" id="PUHR01000287">
    <property type="protein sequence ID" value="KAG0655664.1"/>
    <property type="molecule type" value="Genomic_DNA"/>
</dbReference>
<name>A0A9P7B2B3_MAUEX</name>
<dbReference type="GO" id="GO:0034058">
    <property type="term" value="P:endosomal vesicle fusion"/>
    <property type="evidence" value="ECO:0007669"/>
    <property type="project" value="TreeGrafter"/>
</dbReference>
<dbReference type="AlphaFoldDB" id="A0A9P7B2B3"/>
<feature type="domain" description="CNH" evidence="2">
    <location>
        <begin position="45"/>
        <end position="332"/>
    </location>
</feature>
<dbReference type="InterPro" id="IPR001180">
    <property type="entry name" value="CNH_dom"/>
</dbReference>
<proteinExistence type="predicted"/>
<evidence type="ECO:0000313" key="3">
    <source>
        <dbReference type="EMBL" id="KAG0655664.1"/>
    </source>
</evidence>
<keyword evidence="4" id="KW-1185">Reference proteome</keyword>
<comment type="caution">
    <text evidence="3">The sequence shown here is derived from an EMBL/GenBank/DDBJ whole genome shotgun (WGS) entry which is preliminary data.</text>
</comment>
<accession>A0A9P7B2B3</accession>
<dbReference type="InterPro" id="IPR032914">
    <property type="entry name" value="Vam6/VPS39/TRAP1"/>
</dbReference>
<feature type="region of interest" description="Disordered" evidence="1">
    <location>
        <begin position="1"/>
        <end position="22"/>
    </location>
</feature>
<evidence type="ECO:0000313" key="4">
    <source>
        <dbReference type="Proteomes" id="UP000750334"/>
    </source>
</evidence>
<sequence length="957" mass="111672">MNKDDTSSHTAEESHDDHEQNKQIDMIEANGPWYTFPIINSLPDDIEVTVIESYDEHVYIGTTSGEILHYFEIEFGNYLLVSRTNFEDRTDKEQPSVNKIIILPKIEKACILSDSEVVLFLLPEMAPVPNVERMKGINDVILRNLPKKDDNKFQNKYELLLFKDENIRNLIITENEFKERETFDYKFIETGQCHNTTVMTSKLNNYELLNLKYGQVTPLFRISEAIGNNNEHSELKPIIRSFDKDSFLVCSGGSTYEDNAMVLVVNHRGDITGMAMELEHYPINLVVNYPYLLVQFRNDKLSIYKFPDDDSATVQEINGDGSALRVFKTQKTFKPYPESTGYERYDNLRKEIIDKLSLQLISGASTTKQYDVAYRNKDLEESFDLSSPIVLVNSTIIYAFIQKPLFLTIKNFEKSQIQQIKDYLANCQELNLKTKMSVLERNYLTVLYLLLNVLHCDKIDIKVLEEWCDYITSIDIRLFLDLLGFKIYGKLWIYNGLKSTYDKLKAIQLRNKSENTKEEFLKFFRVIKERMTNLIVSERNNMQDYQNIVITVDVLIFTTLCTDPDQQNIMKFDILKYDKISHDEIIRIAKEELLPQGKITNSLLIMIFEQKELFANALSFLKSDIIADDEQSTLKAFKFIKKNLQKLPKSYLKESLVNDLSNIMENLSLLISKYDFRSIVKDTVILLKSADVDSHLLLKSVEQFENGIFLKVTILEEMGIGHVDSGDSNDNEFLVRYYVERIHSDIVANDLWGTFTSLREEYKAERNYDKLPINSYLRTKMRNISKCKQFLDFLKKILNITKNIPEVWDIIKEEISKFDKDNILLILFFFRNKDDNLVDHDFRLKVLIENNAYSEIQQHINDTNLAQLFDRYCNTLQDVDLGMELLKRNRYLLDNNYAIYISILEKISKDTAFCKVGRLILSIAINHQTEIEGLEMKKSLLKNEVSIYNDILKNLDT</sequence>
<dbReference type="PANTHER" id="PTHR12894">
    <property type="entry name" value="CNH DOMAIN CONTAINING"/>
    <property type="match status" value="1"/>
</dbReference>
<evidence type="ECO:0000259" key="2">
    <source>
        <dbReference type="PROSITE" id="PS50219"/>
    </source>
</evidence>
<dbReference type="GO" id="GO:0000329">
    <property type="term" value="C:fungal-type vacuole membrane"/>
    <property type="evidence" value="ECO:0007669"/>
    <property type="project" value="TreeGrafter"/>
</dbReference>
<dbReference type="GO" id="GO:0006914">
    <property type="term" value="P:autophagy"/>
    <property type="evidence" value="ECO:0007669"/>
    <property type="project" value="TreeGrafter"/>
</dbReference>
<evidence type="ECO:0000256" key="1">
    <source>
        <dbReference type="SAM" id="MobiDB-lite"/>
    </source>
</evidence>